<keyword evidence="1" id="KW-0732">Signal</keyword>
<dbReference type="EMBL" id="HBUF01054232">
    <property type="protein sequence ID" value="CAG6623180.1"/>
    <property type="molecule type" value="Transcribed_RNA"/>
</dbReference>
<dbReference type="EMBL" id="HBUF01054235">
    <property type="protein sequence ID" value="CAG6623182.1"/>
    <property type="molecule type" value="Transcribed_RNA"/>
</dbReference>
<reference evidence="2" key="1">
    <citation type="submission" date="2021-05" db="EMBL/GenBank/DDBJ databases">
        <authorList>
            <person name="Alioto T."/>
            <person name="Alioto T."/>
            <person name="Gomez Garrido J."/>
        </authorList>
    </citation>
    <scope>NUCLEOTIDE SEQUENCE</scope>
</reference>
<dbReference type="EMBL" id="HBUF01054233">
    <property type="protein sequence ID" value="CAG6623181.1"/>
    <property type="molecule type" value="Transcribed_RNA"/>
</dbReference>
<feature type="chain" id="PRO_5035638601" evidence="1">
    <location>
        <begin position="26"/>
        <end position="105"/>
    </location>
</feature>
<name>A0A8D8Q2N0_9HEMI</name>
<dbReference type="EMBL" id="HBUF01249136">
    <property type="protein sequence ID" value="CAG6679460.1"/>
    <property type="molecule type" value="Transcribed_RNA"/>
</dbReference>
<proteinExistence type="predicted"/>
<dbReference type="AlphaFoldDB" id="A0A8D8Q2N0"/>
<evidence type="ECO:0000313" key="2">
    <source>
        <dbReference type="EMBL" id="CAG6623181.1"/>
    </source>
</evidence>
<organism evidence="2">
    <name type="scientific">Cacopsylla melanoneura</name>
    <dbReference type="NCBI Taxonomy" id="428564"/>
    <lineage>
        <taxon>Eukaryota</taxon>
        <taxon>Metazoa</taxon>
        <taxon>Ecdysozoa</taxon>
        <taxon>Arthropoda</taxon>
        <taxon>Hexapoda</taxon>
        <taxon>Insecta</taxon>
        <taxon>Pterygota</taxon>
        <taxon>Neoptera</taxon>
        <taxon>Paraneoptera</taxon>
        <taxon>Hemiptera</taxon>
        <taxon>Sternorrhyncha</taxon>
        <taxon>Psylloidea</taxon>
        <taxon>Psyllidae</taxon>
        <taxon>Psyllinae</taxon>
        <taxon>Cacopsylla</taxon>
    </lineage>
</organism>
<dbReference type="EMBL" id="HBUF01585454">
    <property type="protein sequence ID" value="CAG6771635.1"/>
    <property type="molecule type" value="Transcribed_RNA"/>
</dbReference>
<accession>A0A8D8Q2N0</accession>
<sequence>MVVGAKMLNSILLSILILILNGVGCQGISSYYQDDYSDYPSPNSIKRATNLGGRLMCQLDSRNCGAFNLRKKFIAFSRSESKQKRSFGFKQKIMNSAEDHWWSTM</sequence>
<evidence type="ECO:0000256" key="1">
    <source>
        <dbReference type="SAM" id="SignalP"/>
    </source>
</evidence>
<dbReference type="EMBL" id="HBUF01585453">
    <property type="protein sequence ID" value="CAG6771634.1"/>
    <property type="molecule type" value="Transcribed_RNA"/>
</dbReference>
<dbReference type="EMBL" id="HBUF01411031">
    <property type="protein sequence ID" value="CAG6739037.1"/>
    <property type="molecule type" value="Transcribed_RNA"/>
</dbReference>
<feature type="signal peptide" evidence="1">
    <location>
        <begin position="1"/>
        <end position="25"/>
    </location>
</feature>
<protein>
    <submittedName>
        <fullName evidence="2">Uncharacterized protein</fullName>
    </submittedName>
</protein>